<proteinExistence type="predicted"/>
<sequence length="418" mass="48297">MSFGFNLFGDNSSESNRSSSLLNTRTWKNTDRAVVISEAEFGQLRQKLVGQGDYNFLESEVRNYATRRDQIIKEIESNLNKLEDANDDKEAFVEIEASVARNEGIRPGPDEALFARPRAEVMEAPNRYREEDERLRKKKIEIGMCLERVRKELKNYVLHELKMTFVYEESNNYYKLGTGSTSLVQPAAEELRTVGVDFRRLLTNEKKLRTLTFEQAKEIISRYQQAATPNHPDYASITSVMTALYDNTAMPRLAFLSRCRSLCDKKLAEDLESTLQRICQDPFGRQDLQNSMDETECFLQLSEKDRLPEQRQEAIKRKLKPILHLFSAEKRAKYNLQDYHDPNRGQGRGGRNRRRNRNRGNWENSERAERNTSNNRGNDRGGHRGRGRGRGGRGRGGRGGFIRSNPRNNNYQQKPESG</sequence>
<feature type="compositionally biased region" description="Basic and acidic residues" evidence="1">
    <location>
        <begin position="334"/>
        <end position="343"/>
    </location>
</feature>
<dbReference type="InParanoid" id="E4XYI0"/>
<feature type="compositionally biased region" description="Polar residues" evidence="1">
    <location>
        <begin position="405"/>
        <end position="418"/>
    </location>
</feature>
<organism evidence="2">
    <name type="scientific">Oikopleura dioica</name>
    <name type="common">Tunicate</name>
    <dbReference type="NCBI Taxonomy" id="34765"/>
    <lineage>
        <taxon>Eukaryota</taxon>
        <taxon>Metazoa</taxon>
        <taxon>Chordata</taxon>
        <taxon>Tunicata</taxon>
        <taxon>Appendicularia</taxon>
        <taxon>Copelata</taxon>
        <taxon>Oikopleuridae</taxon>
        <taxon>Oikopleura</taxon>
    </lineage>
</organism>
<reference evidence="2" key="1">
    <citation type="journal article" date="2010" name="Science">
        <title>Plasticity of animal genome architecture unmasked by rapid evolution of a pelagic tunicate.</title>
        <authorList>
            <person name="Denoeud F."/>
            <person name="Henriet S."/>
            <person name="Mungpakdee S."/>
            <person name="Aury J.M."/>
            <person name="Da Silva C."/>
            <person name="Brinkmann H."/>
            <person name="Mikhaleva J."/>
            <person name="Olsen L.C."/>
            <person name="Jubin C."/>
            <person name="Canestro C."/>
            <person name="Bouquet J.M."/>
            <person name="Danks G."/>
            <person name="Poulain J."/>
            <person name="Campsteijn C."/>
            <person name="Adamski M."/>
            <person name="Cross I."/>
            <person name="Yadetie F."/>
            <person name="Muffato M."/>
            <person name="Louis A."/>
            <person name="Butcher S."/>
            <person name="Tsagkogeorga G."/>
            <person name="Konrad A."/>
            <person name="Singh S."/>
            <person name="Jensen M.F."/>
            <person name="Cong E.H."/>
            <person name="Eikeseth-Otteraa H."/>
            <person name="Noel B."/>
            <person name="Anthouard V."/>
            <person name="Porcel B.M."/>
            <person name="Kachouri-Lafond R."/>
            <person name="Nishino A."/>
            <person name="Ugolini M."/>
            <person name="Chourrout P."/>
            <person name="Nishida H."/>
            <person name="Aasland R."/>
            <person name="Huzurbazar S."/>
            <person name="Westhof E."/>
            <person name="Delsuc F."/>
            <person name="Lehrach H."/>
            <person name="Reinhardt R."/>
            <person name="Weissenbach J."/>
            <person name="Roy S.W."/>
            <person name="Artiguenave F."/>
            <person name="Postlethwait J.H."/>
            <person name="Manak J.R."/>
            <person name="Thompson E.M."/>
            <person name="Jaillon O."/>
            <person name="Du Pasquier L."/>
            <person name="Boudinot P."/>
            <person name="Liberles D.A."/>
            <person name="Volff J.N."/>
            <person name="Philippe H."/>
            <person name="Lenhard B."/>
            <person name="Roest Crollius H."/>
            <person name="Wincker P."/>
            <person name="Chourrout D."/>
        </authorList>
    </citation>
    <scope>NUCLEOTIDE SEQUENCE [LARGE SCALE GENOMIC DNA]</scope>
</reference>
<accession>E4XYI0</accession>
<feature type="region of interest" description="Disordered" evidence="1">
    <location>
        <begin position="334"/>
        <end position="418"/>
    </location>
</feature>
<name>E4XYI0_OIKDI</name>
<keyword evidence="3" id="KW-1185">Reference proteome</keyword>
<protein>
    <submittedName>
        <fullName evidence="2">Uncharacterized protein</fullName>
    </submittedName>
</protein>
<dbReference type="EMBL" id="FN653331">
    <property type="protein sequence ID" value="CBY25173.1"/>
    <property type="molecule type" value="Genomic_DNA"/>
</dbReference>
<dbReference type="AlphaFoldDB" id="E4XYI0"/>
<gene>
    <name evidence="2" type="ORF">GSOID_T00009761001</name>
</gene>
<feature type="compositionally biased region" description="Basic residues" evidence="1">
    <location>
        <begin position="383"/>
        <end position="396"/>
    </location>
</feature>
<evidence type="ECO:0000256" key="1">
    <source>
        <dbReference type="SAM" id="MobiDB-lite"/>
    </source>
</evidence>
<evidence type="ECO:0000313" key="2">
    <source>
        <dbReference type="EMBL" id="CBY25173.1"/>
    </source>
</evidence>
<dbReference type="Proteomes" id="UP000001307">
    <property type="component" value="Unassembled WGS sequence"/>
</dbReference>
<evidence type="ECO:0000313" key="3">
    <source>
        <dbReference type="Proteomes" id="UP000001307"/>
    </source>
</evidence>